<dbReference type="PANTHER" id="PTHR46836:SF8">
    <property type="entry name" value="AFADIN"/>
    <property type="match status" value="1"/>
</dbReference>
<evidence type="ECO:0000313" key="5">
    <source>
        <dbReference type="Proteomes" id="UP000594263"/>
    </source>
</evidence>
<dbReference type="InterPro" id="IPR025486">
    <property type="entry name" value="DUF4378"/>
</dbReference>
<dbReference type="PANTHER" id="PTHR46836">
    <property type="entry name" value="AFADIN"/>
    <property type="match status" value="1"/>
</dbReference>
<feature type="region of interest" description="Disordered" evidence="1">
    <location>
        <begin position="1"/>
        <end position="68"/>
    </location>
</feature>
<evidence type="ECO:0000256" key="1">
    <source>
        <dbReference type="SAM" id="MobiDB-lite"/>
    </source>
</evidence>
<accession>A0A7N0SX60</accession>
<keyword evidence="5" id="KW-1185">Reference proteome</keyword>
<reference evidence="4" key="1">
    <citation type="submission" date="2021-01" db="UniProtKB">
        <authorList>
            <consortium name="EnsemblPlants"/>
        </authorList>
    </citation>
    <scope>IDENTIFICATION</scope>
</reference>
<protein>
    <recommendedName>
        <fullName evidence="6">DUF4378 domain-containing protein</fullName>
    </recommendedName>
</protein>
<name>A0A7N0SX60_KALFE</name>
<evidence type="ECO:0000259" key="2">
    <source>
        <dbReference type="Pfam" id="PF12552"/>
    </source>
</evidence>
<dbReference type="Pfam" id="PF12552">
    <property type="entry name" value="DUF3741"/>
    <property type="match status" value="1"/>
</dbReference>
<feature type="domain" description="DUF4378" evidence="3">
    <location>
        <begin position="804"/>
        <end position="957"/>
    </location>
</feature>
<evidence type="ECO:0000259" key="3">
    <source>
        <dbReference type="Pfam" id="PF14309"/>
    </source>
</evidence>
<dbReference type="Pfam" id="PF14309">
    <property type="entry name" value="DUF4378"/>
    <property type="match status" value="1"/>
</dbReference>
<feature type="compositionally biased region" description="Low complexity" evidence="1">
    <location>
        <begin position="409"/>
        <end position="425"/>
    </location>
</feature>
<dbReference type="OMA" id="WPQSERR"/>
<feature type="compositionally biased region" description="Basic and acidic residues" evidence="1">
    <location>
        <begin position="14"/>
        <end position="27"/>
    </location>
</feature>
<sequence>MGSLWRRKSVLENASDRNRESRLHYSEAADAATGASKIPKQRISPRLISESSDSGFGSSDKYSGGSYADHFTGSSIKKLLSDEMSTDREQKRHSPSVIARLMGFEGLSLQQHKQYANNQVKLQQTKYENHPHMRTSKQHPQFKDVYEVSESAKDENQRYQSRRVATSELSEAEMAFVHQKFIDAKRLATDEKFQGSKEFNDALEVLESNKDLFLKLLQEPDSMLTKHLHDLRRAYPHSHWSHTISKEPTGNLRHGNKDIGTKFRRETLRNNVSDTSQKLSNDSAFYVNRRRDHGNSKNWHEGLDERSTFPTKIVVLKPNFRRIQVSDPDSDMLSCLSEFESNKKSRSIRIRDAEQQGKKHLIADLQLPRHNAGESRELARRITQKMRGSLSTGSLDFSIYGLQDYNRDGSSSYESGNESSNGSDSKSPRNYSSKGLKVPLPPFSGSSVNKEASKRLSERWKMTQRFQEVGLSKSSTLGEMLSLPETKKESKIVILAGKRTTKDSKLNSVREQARPLGISSRDGLKYYGQVKSLSRSASGSACSTSLETLESTMRRKISDEERHLMWRMSHKDSSEAVKEIFHYKEGLKDRRSRGFKRERHHSCNVTEKNYSSEQHAANIKGAPVCDEIPHEKEIIVSETSTSIAGLVFDKVQDAQQDTLAISVKPLKEYLHIGSTCQSEVRSPNHDVGIFNRQNLSDQKSDGYASPLNYPSVGPESPSKSKEAELPSPMSVLGIPFPDDLSSGTECFGSLTADLMGLRMQLQLLKQESECYAEGSMAISSSEDDEEASGVSEKRSLVVGDSLDSSYIVDVLTNSGFYDVEPFTYMAKWHSSDCPMSPAEFEKLEEKYGKQAIWSRSERRILFDLINSGLVEIFRQLRDPHPWAKQSSCATVLSKMSNKDMFEEKLLNWLQIQITQENDGMAAEKATGKELELDEVCCYIDEVGGGVENLLTDELITEILENW</sequence>
<feature type="compositionally biased region" description="Low complexity" evidence="1">
    <location>
        <begin position="49"/>
        <end position="67"/>
    </location>
</feature>
<proteinExistence type="predicted"/>
<feature type="domain" description="DUF3741" evidence="2">
    <location>
        <begin position="179"/>
        <end position="222"/>
    </location>
</feature>
<dbReference type="InterPro" id="IPR022212">
    <property type="entry name" value="DUF3741"/>
</dbReference>
<feature type="region of interest" description="Disordered" evidence="1">
    <location>
        <begin position="409"/>
        <end position="450"/>
    </location>
</feature>
<organism evidence="4 5">
    <name type="scientific">Kalanchoe fedtschenkoi</name>
    <name type="common">Lavender scallops</name>
    <name type="synonym">South American air plant</name>
    <dbReference type="NCBI Taxonomy" id="63787"/>
    <lineage>
        <taxon>Eukaryota</taxon>
        <taxon>Viridiplantae</taxon>
        <taxon>Streptophyta</taxon>
        <taxon>Embryophyta</taxon>
        <taxon>Tracheophyta</taxon>
        <taxon>Spermatophyta</taxon>
        <taxon>Magnoliopsida</taxon>
        <taxon>eudicotyledons</taxon>
        <taxon>Gunneridae</taxon>
        <taxon>Pentapetalae</taxon>
        <taxon>Saxifragales</taxon>
        <taxon>Crassulaceae</taxon>
        <taxon>Kalanchoe</taxon>
    </lineage>
</organism>
<dbReference type="EnsemblPlants" id="Kaladp0011s0538.1.v1.1">
    <property type="protein sequence ID" value="Kaladp0011s0538.1.v1.1"/>
    <property type="gene ID" value="Kaladp0011s0538.v1.1"/>
</dbReference>
<dbReference type="Proteomes" id="UP000594263">
    <property type="component" value="Unplaced"/>
</dbReference>
<evidence type="ECO:0000313" key="4">
    <source>
        <dbReference type="EnsemblPlants" id="Kaladp0011s0538.1.v1.1"/>
    </source>
</evidence>
<dbReference type="Gramene" id="Kaladp0011s0538.1.v1.1">
    <property type="protein sequence ID" value="Kaladp0011s0538.1.v1.1"/>
    <property type="gene ID" value="Kaladp0011s0538.v1.1"/>
</dbReference>
<feature type="region of interest" description="Disordered" evidence="1">
    <location>
        <begin position="695"/>
        <end position="726"/>
    </location>
</feature>
<evidence type="ECO:0008006" key="6">
    <source>
        <dbReference type="Google" id="ProtNLM"/>
    </source>
</evidence>
<dbReference type="AlphaFoldDB" id="A0A7N0SX60"/>